<dbReference type="Proteomes" id="UP001049176">
    <property type="component" value="Chromosome 11"/>
</dbReference>
<gene>
    <name evidence="8" type="ORF">E1B28_003139</name>
</gene>
<dbReference type="FunFam" id="3.40.50.150:FF:000432">
    <property type="entry name" value="Unplaced genomic scaffold supercont2.10, whole genome shotgun sequence"/>
    <property type="match status" value="1"/>
</dbReference>
<evidence type="ECO:0000313" key="9">
    <source>
        <dbReference type="Proteomes" id="UP001049176"/>
    </source>
</evidence>
<dbReference type="Pfam" id="PF09445">
    <property type="entry name" value="Methyltransf_15"/>
    <property type="match status" value="1"/>
</dbReference>
<accession>A0A9P7RLA7</accession>
<dbReference type="EMBL" id="CM032191">
    <property type="protein sequence ID" value="KAG7085587.1"/>
    <property type="molecule type" value="Genomic_DNA"/>
</dbReference>
<dbReference type="SUPFAM" id="SSF53335">
    <property type="entry name" value="S-adenosyl-L-methionine-dependent methyltransferases"/>
    <property type="match status" value="1"/>
</dbReference>
<comment type="catalytic activity">
    <reaction evidence="5">
        <text>a 5'-end (N(2),N(7)-dimethyl 5'-triphosphoguanosine)-ribonucleoside in snRNA + S-adenosyl-L-methionine = a 5'-end (N(2),N(2),N(7)-trimethyl 5'-triphosphoguanosine)-ribonucleoside in snRNA + S-adenosyl-L-homocysteine + H(+)</text>
        <dbReference type="Rhea" id="RHEA:78479"/>
        <dbReference type="Rhea" id="RHEA-COMP:19087"/>
        <dbReference type="Rhea" id="RHEA-COMP:19089"/>
        <dbReference type="ChEBI" id="CHEBI:15378"/>
        <dbReference type="ChEBI" id="CHEBI:57856"/>
        <dbReference type="ChEBI" id="CHEBI:59789"/>
        <dbReference type="ChEBI" id="CHEBI:167623"/>
        <dbReference type="ChEBI" id="CHEBI:172880"/>
    </reaction>
    <physiologicalReaction direction="left-to-right" evidence="5">
        <dbReference type="Rhea" id="RHEA:78480"/>
    </physiologicalReaction>
</comment>
<evidence type="ECO:0000256" key="2">
    <source>
        <dbReference type="ARBA" id="ARBA00025783"/>
    </source>
</evidence>
<protein>
    <recommendedName>
        <fullName evidence="1">Trimethylguanosine synthase</fullName>
    </recommendedName>
    <alternativeName>
        <fullName evidence="7">Cap-specific guanine-N(2) methyltransferase</fullName>
    </alternativeName>
</protein>
<comment type="caution">
    <text evidence="8">The sequence shown here is derived from an EMBL/GenBank/DDBJ whole genome shotgun (WGS) entry which is preliminary data.</text>
</comment>
<comment type="similarity">
    <text evidence="2">Belongs to the methyltransferase superfamily. Trimethylguanosine synthase family.</text>
</comment>
<comment type="catalytic activity">
    <reaction evidence="3">
        <text>a 5'-end (N(2),N(7)-dimethyl 5'-triphosphoguanosine)-ribonucleoside in snoRNA + S-adenosyl-L-methionine = a 5'-end (N(2),N(2),N(7)-trimethyl 5'-triphosphoguanosine)-ribonucleoside in snoRNA + S-adenosyl-L-homocysteine + H(+)</text>
        <dbReference type="Rhea" id="RHEA:78507"/>
        <dbReference type="Rhea" id="RHEA-COMP:19088"/>
        <dbReference type="Rhea" id="RHEA-COMP:19090"/>
        <dbReference type="ChEBI" id="CHEBI:15378"/>
        <dbReference type="ChEBI" id="CHEBI:57856"/>
        <dbReference type="ChEBI" id="CHEBI:59789"/>
        <dbReference type="ChEBI" id="CHEBI:167623"/>
        <dbReference type="ChEBI" id="CHEBI:172880"/>
    </reaction>
    <physiologicalReaction direction="left-to-right" evidence="3">
        <dbReference type="Rhea" id="RHEA:78508"/>
    </physiologicalReaction>
</comment>
<organism evidence="8 9">
    <name type="scientific">Marasmius oreades</name>
    <name type="common">fairy-ring Marasmius</name>
    <dbReference type="NCBI Taxonomy" id="181124"/>
    <lineage>
        <taxon>Eukaryota</taxon>
        <taxon>Fungi</taxon>
        <taxon>Dikarya</taxon>
        <taxon>Basidiomycota</taxon>
        <taxon>Agaricomycotina</taxon>
        <taxon>Agaricomycetes</taxon>
        <taxon>Agaricomycetidae</taxon>
        <taxon>Agaricales</taxon>
        <taxon>Marasmiineae</taxon>
        <taxon>Marasmiaceae</taxon>
        <taxon>Marasmius</taxon>
    </lineage>
</organism>
<dbReference type="OrthoDB" id="194443at2759"/>
<dbReference type="CDD" id="cd02440">
    <property type="entry name" value="AdoMet_MTases"/>
    <property type="match status" value="1"/>
</dbReference>
<dbReference type="GO" id="GO:0005634">
    <property type="term" value="C:nucleus"/>
    <property type="evidence" value="ECO:0007669"/>
    <property type="project" value="TreeGrafter"/>
</dbReference>
<name>A0A9P7RLA7_9AGAR</name>
<dbReference type="PANTHER" id="PTHR14741:SF32">
    <property type="entry name" value="TRIMETHYLGUANOSINE SYNTHASE"/>
    <property type="match status" value="1"/>
</dbReference>
<dbReference type="GeneID" id="66072215"/>
<evidence type="ECO:0000256" key="5">
    <source>
        <dbReference type="ARBA" id="ARBA00048763"/>
    </source>
</evidence>
<comment type="catalytic activity">
    <reaction evidence="4">
        <text>a 5'-end (N(7)-methyl 5'-triphosphoguanosine)-ribonucleoside in snoRNA + S-adenosyl-L-methionine = a 5'-end (N(2),N(7)-dimethyl 5'-triphosphoguanosine)-ribonucleoside in snoRNA + S-adenosyl-L-homocysteine + H(+)</text>
        <dbReference type="Rhea" id="RHEA:78475"/>
        <dbReference type="Rhea" id="RHEA-COMP:19086"/>
        <dbReference type="Rhea" id="RHEA-COMP:19088"/>
        <dbReference type="ChEBI" id="CHEBI:15378"/>
        <dbReference type="ChEBI" id="CHEBI:57856"/>
        <dbReference type="ChEBI" id="CHEBI:59789"/>
        <dbReference type="ChEBI" id="CHEBI:156461"/>
        <dbReference type="ChEBI" id="CHEBI:172880"/>
    </reaction>
    <physiologicalReaction direction="left-to-right" evidence="4">
        <dbReference type="Rhea" id="RHEA:78476"/>
    </physiologicalReaction>
</comment>
<evidence type="ECO:0000313" key="8">
    <source>
        <dbReference type="EMBL" id="KAG7085587.1"/>
    </source>
</evidence>
<dbReference type="GO" id="GO:0071164">
    <property type="term" value="F:RNA cap trimethylguanosine synthase activity"/>
    <property type="evidence" value="ECO:0007669"/>
    <property type="project" value="TreeGrafter"/>
</dbReference>
<dbReference type="InterPro" id="IPR029063">
    <property type="entry name" value="SAM-dependent_MTases_sf"/>
</dbReference>
<dbReference type="InterPro" id="IPR019012">
    <property type="entry name" value="RNA_cap_Gua-N2-MeTrfase"/>
</dbReference>
<dbReference type="AlphaFoldDB" id="A0A9P7RLA7"/>
<evidence type="ECO:0000256" key="1">
    <source>
        <dbReference type="ARBA" id="ARBA00018517"/>
    </source>
</evidence>
<reference evidence="8" key="1">
    <citation type="journal article" date="2021" name="Genome Biol. Evol.">
        <title>The assembled and annotated genome of the fairy-ring fungus Marasmius oreades.</title>
        <authorList>
            <person name="Hiltunen M."/>
            <person name="Ament-Velasquez S.L."/>
            <person name="Johannesson H."/>
        </authorList>
    </citation>
    <scope>NUCLEOTIDE SEQUENCE</scope>
    <source>
        <strain evidence="8">03SP1</strain>
    </source>
</reference>
<evidence type="ECO:0000256" key="7">
    <source>
        <dbReference type="ARBA" id="ARBA00049790"/>
    </source>
</evidence>
<evidence type="ECO:0000256" key="4">
    <source>
        <dbReference type="ARBA" id="ARBA00048740"/>
    </source>
</evidence>
<comment type="catalytic activity">
    <reaction evidence="6">
        <text>a 5'-end (N(7)-methyl 5'-triphosphoguanosine)-ribonucleoside in snRNA + S-adenosyl-L-methionine = a 5'-end (N(2),N(7)-dimethyl 5'-triphosphoguanosine)-ribonucleoside in snRNA + S-adenosyl-L-homocysteine + H(+)</text>
        <dbReference type="Rhea" id="RHEA:78471"/>
        <dbReference type="Rhea" id="RHEA-COMP:19085"/>
        <dbReference type="Rhea" id="RHEA-COMP:19087"/>
        <dbReference type="ChEBI" id="CHEBI:15378"/>
        <dbReference type="ChEBI" id="CHEBI:57856"/>
        <dbReference type="ChEBI" id="CHEBI:59789"/>
        <dbReference type="ChEBI" id="CHEBI:156461"/>
        <dbReference type="ChEBI" id="CHEBI:172880"/>
    </reaction>
    <physiologicalReaction direction="left-to-right" evidence="6">
        <dbReference type="Rhea" id="RHEA:78472"/>
    </physiologicalReaction>
</comment>
<keyword evidence="9" id="KW-1185">Reference proteome</keyword>
<sequence length="320" mass="35749">MGKRKSAFSGLGRFVQSLQDPVKEREIIDLSNPQSGRNDDYPGQVDAGSNLSWVKKYDMTGLVPHYRNPEDVPDALRKYFFQRARFFSLYSTPPGCLLDEEGWYSVTPEFIADQIAERCRCDTILDAFCGVGGNAIAFAKTCQRVIALDTSPTRLALARHNAQIYGVAQHIEFILSDYITFAESYISRSSTSSKRKIDVVFLSPPWGGPSYISDSSPNDSDLLEESPEVHPTYPLSSIQPIHGANLFHLSRQITPNIAYYLPRNSDLNEIGALLEDPKQLVGDVQEFIEVEEEWMGDKLKALTCYFGGLVGGQGDLFEQI</sequence>
<dbReference type="Gene3D" id="3.40.50.150">
    <property type="entry name" value="Vaccinia Virus protein VP39"/>
    <property type="match status" value="1"/>
</dbReference>
<evidence type="ECO:0000256" key="3">
    <source>
        <dbReference type="ARBA" id="ARBA00047418"/>
    </source>
</evidence>
<dbReference type="PANTHER" id="PTHR14741">
    <property type="entry name" value="S-ADENOSYLMETHIONINE-DEPENDENT METHYLTRANSFERASE RELATED"/>
    <property type="match status" value="1"/>
</dbReference>
<dbReference type="RefSeq" id="XP_043002058.1">
    <property type="nucleotide sequence ID" value="XM_043160102.1"/>
</dbReference>
<evidence type="ECO:0000256" key="6">
    <source>
        <dbReference type="ARBA" id="ARBA00049075"/>
    </source>
</evidence>
<proteinExistence type="inferred from homology"/>